<comment type="cofactor">
    <cofactor evidence="1">
        <name>heme b</name>
        <dbReference type="ChEBI" id="CHEBI:60344"/>
    </cofactor>
</comment>
<dbReference type="PANTHER" id="PTHR15422">
    <property type="entry name" value="OS05G0565100 PROTEIN"/>
    <property type="match status" value="1"/>
</dbReference>
<gene>
    <name evidence="14" type="ORF">RR46_13792</name>
</gene>
<dbReference type="Pfam" id="PF03188">
    <property type="entry name" value="Cytochrom_B561"/>
    <property type="match status" value="1"/>
</dbReference>
<feature type="transmembrane region" description="Helical" evidence="12">
    <location>
        <begin position="33"/>
        <end position="53"/>
    </location>
</feature>
<evidence type="ECO:0000256" key="3">
    <source>
        <dbReference type="ARBA" id="ARBA00022448"/>
    </source>
</evidence>
<name>A0A194PGQ9_PAPXU</name>
<keyword evidence="8 12" id="KW-1133">Transmembrane helix</keyword>
<keyword evidence="5 12" id="KW-0812">Transmembrane</keyword>
<sequence>MERANLLDSEVRNEEQSVSEVQSHTTLRLTVRGCLNSVAHMLIGANVFVALWFSFKSTPISAFQLHVGLCVVGYQLLMSHAILSLNEDNAWSSRLPVLYRMRLHVALQIIGSVLAIAGSVIMMMEKSVNFTSVHGKLALAALIFTSVSLINGTISFFSNGRRNTIKIAKMNHVLCGTAAFVISSVCLCFGYYKNSFKKWASHDVAIVMISITCLYTAIVVIRPGKTFIRKFLNVFKIKVC</sequence>
<keyword evidence="9" id="KW-0408">Iron</keyword>
<organism evidence="14 15">
    <name type="scientific">Papilio xuthus</name>
    <name type="common">Asian swallowtail butterfly</name>
    <dbReference type="NCBI Taxonomy" id="66420"/>
    <lineage>
        <taxon>Eukaryota</taxon>
        <taxon>Metazoa</taxon>
        <taxon>Ecdysozoa</taxon>
        <taxon>Arthropoda</taxon>
        <taxon>Hexapoda</taxon>
        <taxon>Insecta</taxon>
        <taxon>Pterygota</taxon>
        <taxon>Neoptera</taxon>
        <taxon>Endopterygota</taxon>
        <taxon>Lepidoptera</taxon>
        <taxon>Glossata</taxon>
        <taxon>Ditrysia</taxon>
        <taxon>Papilionoidea</taxon>
        <taxon>Papilionidae</taxon>
        <taxon>Papilioninae</taxon>
        <taxon>Papilio</taxon>
    </lineage>
</organism>
<keyword evidence="7" id="KW-0249">Electron transport</keyword>
<evidence type="ECO:0000256" key="4">
    <source>
        <dbReference type="ARBA" id="ARBA00022617"/>
    </source>
</evidence>
<keyword evidence="6" id="KW-0479">Metal-binding</keyword>
<keyword evidence="4" id="KW-0349">Heme</keyword>
<keyword evidence="15" id="KW-1185">Reference proteome</keyword>
<evidence type="ECO:0000256" key="12">
    <source>
        <dbReference type="SAM" id="Phobius"/>
    </source>
</evidence>
<protein>
    <recommendedName>
        <fullName evidence="11">ascorbate ferrireductase (transmembrane)</fullName>
        <ecNumber evidence="11">7.2.1.3</ecNumber>
    </recommendedName>
</protein>
<keyword evidence="10 12" id="KW-0472">Membrane</keyword>
<feature type="domain" description="Cytochrome b561" evidence="13">
    <location>
        <begin position="29"/>
        <end position="225"/>
    </location>
</feature>
<feature type="transmembrane region" description="Helical" evidence="12">
    <location>
        <begin position="136"/>
        <end position="158"/>
    </location>
</feature>
<evidence type="ECO:0000256" key="2">
    <source>
        <dbReference type="ARBA" id="ARBA00004141"/>
    </source>
</evidence>
<dbReference type="GO" id="GO:0046872">
    <property type="term" value="F:metal ion binding"/>
    <property type="evidence" value="ECO:0007669"/>
    <property type="project" value="UniProtKB-KW"/>
</dbReference>
<dbReference type="AlphaFoldDB" id="A0A194PGQ9"/>
<evidence type="ECO:0000256" key="1">
    <source>
        <dbReference type="ARBA" id="ARBA00001970"/>
    </source>
</evidence>
<dbReference type="GO" id="GO:0140571">
    <property type="term" value="F:transmembrane ascorbate ferrireductase activity"/>
    <property type="evidence" value="ECO:0007669"/>
    <property type="project" value="UniProtKB-EC"/>
</dbReference>
<dbReference type="SMART" id="SM00665">
    <property type="entry name" value="B561"/>
    <property type="match status" value="1"/>
</dbReference>
<feature type="transmembrane region" description="Helical" evidence="12">
    <location>
        <begin position="170"/>
        <end position="192"/>
    </location>
</feature>
<dbReference type="Gene3D" id="1.20.120.1770">
    <property type="match status" value="1"/>
</dbReference>
<evidence type="ECO:0000313" key="15">
    <source>
        <dbReference type="Proteomes" id="UP000053268"/>
    </source>
</evidence>
<dbReference type="EC" id="7.2.1.3" evidence="11"/>
<dbReference type="GO" id="GO:0016020">
    <property type="term" value="C:membrane"/>
    <property type="evidence" value="ECO:0007669"/>
    <property type="project" value="UniProtKB-SubCell"/>
</dbReference>
<evidence type="ECO:0000256" key="8">
    <source>
        <dbReference type="ARBA" id="ARBA00022989"/>
    </source>
</evidence>
<reference evidence="14 15" key="1">
    <citation type="journal article" date="2015" name="Nat. Commun.">
        <title>Outbred genome sequencing and CRISPR/Cas9 gene editing in butterflies.</title>
        <authorList>
            <person name="Li X."/>
            <person name="Fan D."/>
            <person name="Zhang W."/>
            <person name="Liu G."/>
            <person name="Zhang L."/>
            <person name="Zhao L."/>
            <person name="Fang X."/>
            <person name="Chen L."/>
            <person name="Dong Y."/>
            <person name="Chen Y."/>
            <person name="Ding Y."/>
            <person name="Zhao R."/>
            <person name="Feng M."/>
            <person name="Zhu Y."/>
            <person name="Feng Y."/>
            <person name="Jiang X."/>
            <person name="Zhu D."/>
            <person name="Xiang H."/>
            <person name="Feng X."/>
            <person name="Li S."/>
            <person name="Wang J."/>
            <person name="Zhang G."/>
            <person name="Kronforst M.R."/>
            <person name="Wang W."/>
        </authorList>
    </citation>
    <scope>NUCLEOTIDE SEQUENCE [LARGE SCALE GENOMIC DNA]</scope>
    <source>
        <strain evidence="14">Ya'a_city_454_Px</strain>
        <tissue evidence="14">Whole body</tissue>
    </source>
</reference>
<evidence type="ECO:0000256" key="10">
    <source>
        <dbReference type="ARBA" id="ARBA00023136"/>
    </source>
</evidence>
<accession>A0A194PGQ9</accession>
<feature type="transmembrane region" description="Helical" evidence="12">
    <location>
        <begin position="105"/>
        <end position="124"/>
    </location>
</feature>
<feature type="transmembrane region" description="Helical" evidence="12">
    <location>
        <begin position="204"/>
        <end position="221"/>
    </location>
</feature>
<dbReference type="PANTHER" id="PTHR15422:SF43">
    <property type="entry name" value="ASCORBATE FERRIREDUCTASE (TRANSMEMBRANE)"/>
    <property type="match status" value="1"/>
</dbReference>
<evidence type="ECO:0000256" key="11">
    <source>
        <dbReference type="ARBA" id="ARBA00024225"/>
    </source>
</evidence>
<comment type="subcellular location">
    <subcellularLocation>
        <location evidence="2">Membrane</location>
        <topology evidence="2">Multi-pass membrane protein</topology>
    </subcellularLocation>
</comment>
<dbReference type="InterPro" id="IPR045150">
    <property type="entry name" value="CYB561D1/2"/>
</dbReference>
<dbReference type="InterPro" id="IPR006593">
    <property type="entry name" value="Cyt_b561/ferric_Rdtase_TM"/>
</dbReference>
<dbReference type="Proteomes" id="UP000053268">
    <property type="component" value="Unassembled WGS sequence"/>
</dbReference>
<evidence type="ECO:0000256" key="5">
    <source>
        <dbReference type="ARBA" id="ARBA00022692"/>
    </source>
</evidence>
<dbReference type="PROSITE" id="PS50939">
    <property type="entry name" value="CYTOCHROME_B561"/>
    <property type="match status" value="1"/>
</dbReference>
<evidence type="ECO:0000256" key="9">
    <source>
        <dbReference type="ARBA" id="ARBA00023004"/>
    </source>
</evidence>
<evidence type="ECO:0000256" key="7">
    <source>
        <dbReference type="ARBA" id="ARBA00022982"/>
    </source>
</evidence>
<feature type="transmembrane region" description="Helical" evidence="12">
    <location>
        <begin position="65"/>
        <end position="85"/>
    </location>
</feature>
<evidence type="ECO:0000313" key="14">
    <source>
        <dbReference type="EMBL" id="KPI92571.1"/>
    </source>
</evidence>
<keyword evidence="3" id="KW-0813">Transport</keyword>
<evidence type="ECO:0000256" key="6">
    <source>
        <dbReference type="ARBA" id="ARBA00022723"/>
    </source>
</evidence>
<evidence type="ECO:0000259" key="13">
    <source>
        <dbReference type="PROSITE" id="PS50939"/>
    </source>
</evidence>
<dbReference type="STRING" id="66420.A0A194PGQ9"/>
<dbReference type="GO" id="GO:0140575">
    <property type="term" value="F:transmembrane monodehydroascorbate reductase activity"/>
    <property type="evidence" value="ECO:0007669"/>
    <property type="project" value="InterPro"/>
</dbReference>
<proteinExistence type="predicted"/>
<dbReference type="EMBL" id="KQ459604">
    <property type="protein sequence ID" value="KPI92571.1"/>
    <property type="molecule type" value="Genomic_DNA"/>
</dbReference>